<dbReference type="Proteomes" id="UP000661025">
    <property type="component" value="Unassembled WGS sequence"/>
</dbReference>
<dbReference type="EMBL" id="JACYXT010000001">
    <property type="protein sequence ID" value="MBD9722001.1"/>
    <property type="molecule type" value="Genomic_DNA"/>
</dbReference>
<name>A0A927KZ90_9ACTN</name>
<proteinExistence type="predicted"/>
<organism evidence="1 2">
    <name type="scientific">Streptomyces caniscabiei</name>
    <dbReference type="NCBI Taxonomy" id="2746961"/>
    <lineage>
        <taxon>Bacteria</taxon>
        <taxon>Bacillati</taxon>
        <taxon>Actinomycetota</taxon>
        <taxon>Actinomycetes</taxon>
        <taxon>Kitasatosporales</taxon>
        <taxon>Streptomycetaceae</taxon>
        <taxon>Streptomyces</taxon>
    </lineage>
</organism>
<sequence>MPGPFEVAAGIAAAARQAGRDDPEVRRADVQSGTVTAVGVTAGTVDVGSIRARRMESYLSPTVGDQVLLIQSGTGNWWAVGRIASAAVPIGVARHVYKTSPTDRASTIVLADDPDLTMQLPANSVNLVEFNLFVGGPANGLMVTQWTTPGDATGLKGVQGPGSAATDNAADNISGRFGSHGFGTSITYGRRNAATNLLYAVETGVVGTVTGGTCAIAWAQSLSNATATRMGVSSWMRVTRLS</sequence>
<dbReference type="GeneID" id="79929185"/>
<evidence type="ECO:0000313" key="2">
    <source>
        <dbReference type="Proteomes" id="UP000661025"/>
    </source>
</evidence>
<evidence type="ECO:0000313" key="1">
    <source>
        <dbReference type="EMBL" id="MBD9722001.1"/>
    </source>
</evidence>
<comment type="caution">
    <text evidence="1">The sequence shown here is derived from an EMBL/GenBank/DDBJ whole genome shotgun (WGS) entry which is preliminary data.</text>
</comment>
<protein>
    <submittedName>
        <fullName evidence="1">Uncharacterized protein</fullName>
    </submittedName>
</protein>
<reference evidence="1" key="1">
    <citation type="submission" date="2020-09" db="EMBL/GenBank/DDBJ databases">
        <title>Streptomyces canutascabiei sp. nov., which causes potato common scab and is distributed across the world.</title>
        <authorList>
            <person name="Nguyen H.P."/>
            <person name="Weisberg A.J."/>
            <person name="Chang J.H."/>
            <person name="Clarke C.R."/>
        </authorList>
    </citation>
    <scope>NUCLEOTIDE SEQUENCE</scope>
    <source>
        <strain evidence="1">ID-01-6.2a</strain>
    </source>
</reference>
<dbReference type="RefSeq" id="WP_192359144.1">
    <property type="nucleotide sequence ID" value="NZ_CP119182.1"/>
</dbReference>
<accession>A0A927KZ90</accession>
<dbReference type="AlphaFoldDB" id="A0A927KZ90"/>
<gene>
    <name evidence="1" type="ORF">IHE70_01810</name>
</gene>